<comment type="caution">
    <text evidence="1">The sequence shown here is derived from an EMBL/GenBank/DDBJ whole genome shotgun (WGS) entry which is preliminary data.</text>
</comment>
<dbReference type="EMBL" id="JAGIKT010000014">
    <property type="protein sequence ID" value="MBP0111068.1"/>
    <property type="molecule type" value="Genomic_DNA"/>
</dbReference>
<accession>A0ABS3ZSE1</accession>
<evidence type="ECO:0000313" key="2">
    <source>
        <dbReference type="Proteomes" id="UP000669317"/>
    </source>
</evidence>
<protein>
    <submittedName>
        <fullName evidence="1">Uncharacterized protein</fullName>
    </submittedName>
</protein>
<evidence type="ECO:0000313" key="1">
    <source>
        <dbReference type="EMBL" id="MBP0111068.1"/>
    </source>
</evidence>
<dbReference type="Proteomes" id="UP000669317">
    <property type="component" value="Unassembled WGS sequence"/>
</dbReference>
<organism evidence="1 2">
    <name type="scientific">Bradyrhizobium vignae</name>
    <dbReference type="NCBI Taxonomy" id="1549949"/>
    <lineage>
        <taxon>Bacteria</taxon>
        <taxon>Pseudomonadati</taxon>
        <taxon>Pseudomonadota</taxon>
        <taxon>Alphaproteobacteria</taxon>
        <taxon>Hyphomicrobiales</taxon>
        <taxon>Nitrobacteraceae</taxon>
        <taxon>Bradyrhizobium</taxon>
    </lineage>
</organism>
<sequence>MNKSLNRRLAAAEESVKKTMTFGIEVITIFGCLPQPLMYAESGGRGWRREATESHEQFEKRVVAGAKAAGLRSVIIGGLPPDFLDPESLERFLARCNFSGVPPEEESPIPKRRR</sequence>
<name>A0ABS3ZSE1_9BRAD</name>
<dbReference type="RefSeq" id="WP_209294806.1">
    <property type="nucleotide sequence ID" value="NZ_JAGIKT010000014.1"/>
</dbReference>
<keyword evidence="2" id="KW-1185">Reference proteome</keyword>
<proteinExistence type="predicted"/>
<reference evidence="1 2" key="1">
    <citation type="submission" date="2021-03" db="EMBL/GenBank/DDBJ databases">
        <title>Genome Sequence of Bradyrhizobium vignae strain ISRA400.</title>
        <authorList>
            <person name="Tisa L.S."/>
            <person name="Svistoonoff S."/>
            <person name="Hocher V."/>
            <person name="Fall S."/>
            <person name="Zaiya A."/>
            <person name="Naing D."/>
            <person name="Niang N."/>
            <person name="Diouf A."/>
            <person name="Dasylva M.C."/>
            <person name="Toure O."/>
            <person name="Gueye M."/>
            <person name="Gully D."/>
            <person name="Tisseyre P."/>
            <person name="Simpson S."/>
            <person name="Morris K."/>
            <person name="Thomas W.K."/>
        </authorList>
    </citation>
    <scope>NUCLEOTIDE SEQUENCE [LARGE SCALE GENOMIC DNA]</scope>
    <source>
        <strain evidence="1 2">ISRA400</strain>
    </source>
</reference>
<gene>
    <name evidence="1" type="ORF">JWS04_08180</name>
</gene>